<feature type="transmembrane region" description="Helical" evidence="1">
    <location>
        <begin position="7"/>
        <end position="29"/>
    </location>
</feature>
<evidence type="ECO:0008006" key="4">
    <source>
        <dbReference type="Google" id="ProtNLM"/>
    </source>
</evidence>
<dbReference type="Proteomes" id="UP000184389">
    <property type="component" value="Unassembled WGS sequence"/>
</dbReference>
<reference evidence="2 3" key="1">
    <citation type="submission" date="2016-11" db="EMBL/GenBank/DDBJ databases">
        <authorList>
            <person name="Jaros S."/>
            <person name="Januszkiewicz K."/>
            <person name="Wedrychowicz H."/>
        </authorList>
    </citation>
    <scope>NUCLEOTIDE SEQUENCE [LARGE SCALE GENOMIC DNA]</scope>
    <source>
        <strain evidence="2 3">DSM 13106</strain>
    </source>
</reference>
<evidence type="ECO:0000313" key="3">
    <source>
        <dbReference type="Proteomes" id="UP000184389"/>
    </source>
</evidence>
<keyword evidence="1" id="KW-0812">Transmembrane</keyword>
<evidence type="ECO:0000256" key="1">
    <source>
        <dbReference type="SAM" id="Phobius"/>
    </source>
</evidence>
<dbReference type="EMBL" id="FQXR01000003">
    <property type="protein sequence ID" value="SHH54822.1"/>
    <property type="molecule type" value="Genomic_DNA"/>
</dbReference>
<gene>
    <name evidence="2" type="ORF">SAMN02745180_00444</name>
</gene>
<accession>A0A1M5TVK9</accession>
<dbReference type="STRING" id="1123281.SAMN02745180_00444"/>
<evidence type="ECO:0000313" key="2">
    <source>
        <dbReference type="EMBL" id="SHH54822.1"/>
    </source>
</evidence>
<organism evidence="2 3">
    <name type="scientific">Sporanaerobacter acetigenes DSM 13106</name>
    <dbReference type="NCBI Taxonomy" id="1123281"/>
    <lineage>
        <taxon>Bacteria</taxon>
        <taxon>Bacillati</taxon>
        <taxon>Bacillota</taxon>
        <taxon>Tissierellia</taxon>
        <taxon>Tissierellales</taxon>
        <taxon>Sporanaerobacteraceae</taxon>
        <taxon>Sporanaerobacter</taxon>
    </lineage>
</organism>
<sequence length="145" mass="17051">MNRRGFILLEVLLGMFLLGIISVTFLPLISSAQKNLCLLETKNNMKYFAETILERIKAFEFDSENDEYILDMKLEFLMERFCREATAEVELPIFDNGEYEYLVRINKLNQNENLWKITVSITSKENSERIKDVVLEAYVPKPKKK</sequence>
<keyword evidence="1" id="KW-1133">Transmembrane helix</keyword>
<keyword evidence="3" id="KW-1185">Reference proteome</keyword>
<dbReference type="OrthoDB" id="1707976at2"/>
<keyword evidence="1" id="KW-0472">Membrane</keyword>
<dbReference type="AlphaFoldDB" id="A0A1M5TVK9"/>
<protein>
    <recommendedName>
        <fullName evidence="4">Prepilin-type N-terminal cleavage/methylation domain-containing protein</fullName>
    </recommendedName>
</protein>
<name>A0A1M5TVK9_9FIRM</name>
<dbReference type="RefSeq" id="WP_072743000.1">
    <property type="nucleotide sequence ID" value="NZ_FQXR01000003.1"/>
</dbReference>
<proteinExistence type="predicted"/>